<evidence type="ECO:0000256" key="1">
    <source>
        <dbReference type="SAM" id="MobiDB-lite"/>
    </source>
</evidence>
<comment type="caution">
    <text evidence="2">The sequence shown here is derived from an EMBL/GenBank/DDBJ whole genome shotgun (WGS) entry which is preliminary data.</text>
</comment>
<name>A0AAW1LR29_POPJA</name>
<keyword evidence="3" id="KW-1185">Reference proteome</keyword>
<evidence type="ECO:0000313" key="2">
    <source>
        <dbReference type="EMBL" id="KAK9736945.1"/>
    </source>
</evidence>
<feature type="compositionally biased region" description="Basic residues" evidence="1">
    <location>
        <begin position="1"/>
        <end position="11"/>
    </location>
</feature>
<sequence length="121" mass="13169">MTKKKEHPAKKSKSDSTSEDEDAFSIQDSGESDLVLSETSEDEMFEPLPDFQHQPSSSGSGGSSLDPGKIIEADKNIQNSIKPGNFVLVLWNNALYPGMVSTVDQTGAFVDCMEPTNNAWK</sequence>
<proteinExistence type="predicted"/>
<dbReference type="AlphaFoldDB" id="A0AAW1LR29"/>
<feature type="region of interest" description="Disordered" evidence="1">
    <location>
        <begin position="1"/>
        <end position="71"/>
    </location>
</feature>
<gene>
    <name evidence="2" type="ORF">QE152_g11146</name>
</gene>
<evidence type="ECO:0000313" key="3">
    <source>
        <dbReference type="Proteomes" id="UP001458880"/>
    </source>
</evidence>
<dbReference type="EMBL" id="JASPKY010000107">
    <property type="protein sequence ID" value="KAK9736945.1"/>
    <property type="molecule type" value="Genomic_DNA"/>
</dbReference>
<reference evidence="2 3" key="1">
    <citation type="journal article" date="2024" name="BMC Genomics">
        <title>De novo assembly and annotation of Popillia japonica's genome with initial clues to its potential as an invasive pest.</title>
        <authorList>
            <person name="Cucini C."/>
            <person name="Boschi S."/>
            <person name="Funari R."/>
            <person name="Cardaioli E."/>
            <person name="Iannotti N."/>
            <person name="Marturano G."/>
            <person name="Paoli F."/>
            <person name="Bruttini M."/>
            <person name="Carapelli A."/>
            <person name="Frati F."/>
            <person name="Nardi F."/>
        </authorList>
    </citation>
    <scope>NUCLEOTIDE SEQUENCE [LARGE SCALE GENOMIC DNA]</scope>
    <source>
        <strain evidence="2">DMR45628</strain>
    </source>
</reference>
<organism evidence="2 3">
    <name type="scientific">Popillia japonica</name>
    <name type="common">Japanese beetle</name>
    <dbReference type="NCBI Taxonomy" id="7064"/>
    <lineage>
        <taxon>Eukaryota</taxon>
        <taxon>Metazoa</taxon>
        <taxon>Ecdysozoa</taxon>
        <taxon>Arthropoda</taxon>
        <taxon>Hexapoda</taxon>
        <taxon>Insecta</taxon>
        <taxon>Pterygota</taxon>
        <taxon>Neoptera</taxon>
        <taxon>Endopterygota</taxon>
        <taxon>Coleoptera</taxon>
        <taxon>Polyphaga</taxon>
        <taxon>Scarabaeiformia</taxon>
        <taxon>Scarabaeidae</taxon>
        <taxon>Rutelinae</taxon>
        <taxon>Popillia</taxon>
    </lineage>
</organism>
<protein>
    <submittedName>
        <fullName evidence="2">Uncharacterized protein</fullName>
    </submittedName>
</protein>
<dbReference type="Proteomes" id="UP001458880">
    <property type="component" value="Unassembled WGS sequence"/>
</dbReference>
<accession>A0AAW1LR29</accession>